<dbReference type="PANTHER" id="PTHR34387">
    <property type="entry name" value="SLR1258 PROTEIN"/>
    <property type="match status" value="1"/>
</dbReference>
<evidence type="ECO:0008006" key="3">
    <source>
        <dbReference type="Google" id="ProtNLM"/>
    </source>
</evidence>
<dbReference type="Gene3D" id="3.30.110.170">
    <property type="entry name" value="Protein of unknown function (DUF541), domain 1"/>
    <property type="match status" value="1"/>
</dbReference>
<gene>
    <name evidence="1" type="ORF">FKW77_008890</name>
</gene>
<evidence type="ECO:0000313" key="1">
    <source>
        <dbReference type="EMBL" id="QDS69623.1"/>
    </source>
</evidence>
<keyword evidence="2" id="KW-1185">Reference proteome</keyword>
<dbReference type="Pfam" id="PF04402">
    <property type="entry name" value="SIMPL"/>
    <property type="match status" value="1"/>
</dbReference>
<dbReference type="GO" id="GO:0006974">
    <property type="term" value="P:DNA damage response"/>
    <property type="evidence" value="ECO:0007669"/>
    <property type="project" value="TreeGrafter"/>
</dbReference>
<protein>
    <recommendedName>
        <fullName evidence="3">SIMPL domain-containing protein</fullName>
    </recommendedName>
</protein>
<accession>A0A517L1X1</accession>
<dbReference type="EMBL" id="CP042187">
    <property type="protein sequence ID" value="QDS69623.1"/>
    <property type="molecule type" value="Genomic_DNA"/>
</dbReference>
<dbReference type="Gene3D" id="3.30.70.2970">
    <property type="entry name" value="Protein of unknown function (DUF541), domain 2"/>
    <property type="match status" value="1"/>
</dbReference>
<reference evidence="1 2" key="1">
    <citation type="submission" date="2019-07" db="EMBL/GenBank/DDBJ databases">
        <title>Finished genome of Venturia effusa.</title>
        <authorList>
            <person name="Young C.A."/>
            <person name="Cox M.P."/>
            <person name="Ganley A.R.D."/>
            <person name="David W.J."/>
        </authorList>
    </citation>
    <scope>NUCLEOTIDE SEQUENCE [LARGE SCALE GENOMIC DNA]</scope>
    <source>
        <strain evidence="2">albino</strain>
    </source>
</reference>
<dbReference type="OrthoDB" id="3335918at2759"/>
<sequence>MSPLIIKVDETSTISRRAERAVVSVQVSSSGPDQQQVASEVTAVAKSLQDMLRELSKTEAPAGSTASEYAAPITHWSMNTLSTGSYMIYHDDDRTKHDSLRQKSRQYNAQVSLEIKFADFSLLGSACTDLATMPFVSVRNIDWRLTDKTKASLVGMSRKLAVEAAVSKAKDFAGAVGKTTVTAVEIVADRDNGYSRSARVYGATRAFGAAEVEDALNFEPEDVDMTCSVHVKFEAE</sequence>
<dbReference type="AlphaFoldDB" id="A0A517L1X1"/>
<dbReference type="Proteomes" id="UP000316270">
    <property type="component" value="Chromosome 3"/>
</dbReference>
<dbReference type="InterPro" id="IPR052022">
    <property type="entry name" value="26kDa_periplasmic_antigen"/>
</dbReference>
<dbReference type="InterPro" id="IPR007497">
    <property type="entry name" value="SIMPL/DUF541"/>
</dbReference>
<evidence type="ECO:0000313" key="2">
    <source>
        <dbReference type="Proteomes" id="UP000316270"/>
    </source>
</evidence>
<proteinExistence type="predicted"/>
<name>A0A517L1X1_9PEZI</name>
<dbReference type="PANTHER" id="PTHR34387:SF2">
    <property type="entry name" value="SLR1258 PROTEIN"/>
    <property type="match status" value="1"/>
</dbReference>
<organism evidence="1 2">
    <name type="scientific">Venturia effusa</name>
    <dbReference type="NCBI Taxonomy" id="50376"/>
    <lineage>
        <taxon>Eukaryota</taxon>
        <taxon>Fungi</taxon>
        <taxon>Dikarya</taxon>
        <taxon>Ascomycota</taxon>
        <taxon>Pezizomycotina</taxon>
        <taxon>Dothideomycetes</taxon>
        <taxon>Pleosporomycetidae</taxon>
        <taxon>Venturiales</taxon>
        <taxon>Venturiaceae</taxon>
        <taxon>Venturia</taxon>
    </lineage>
</organism>